<dbReference type="Proteomes" id="UP000266723">
    <property type="component" value="Unassembled WGS sequence"/>
</dbReference>
<evidence type="ECO:0000313" key="2">
    <source>
        <dbReference type="Proteomes" id="UP000266723"/>
    </source>
</evidence>
<protein>
    <submittedName>
        <fullName evidence="1">Uncharacterized protein</fullName>
    </submittedName>
</protein>
<reference evidence="1 2" key="1">
    <citation type="journal article" date="2020" name="BMC Genomics">
        <title>Intraspecific diversification of the crop wild relative Brassica cretica Lam. using demographic model selection.</title>
        <authorList>
            <person name="Kioukis A."/>
            <person name="Michalopoulou V.A."/>
            <person name="Briers L."/>
            <person name="Pirintsos S."/>
            <person name="Studholme D.J."/>
            <person name="Pavlidis P."/>
            <person name="Sarris P.F."/>
        </authorList>
    </citation>
    <scope>NUCLEOTIDE SEQUENCE [LARGE SCALE GENOMIC DNA]</scope>
    <source>
        <strain evidence="2">cv. PFS-1207/04</strain>
    </source>
</reference>
<evidence type="ECO:0000313" key="1">
    <source>
        <dbReference type="EMBL" id="KAF3527666.1"/>
    </source>
</evidence>
<sequence length="185" mass="21458">MDDQRFCFSKEEKEELLQVIKNVKKQLKKTSATNPSLETQNQEPFNAVSELKVAEPESAAQIQEDQTEIPTITIQKDYQPIMDDLVLFRQDMVEEEMPREPHTDHGMNQLAVELSRHEFVLKQVLFDPGGDLCHLRNKIKLIEKKSAATTNDFVDFSSSEDKVLHVSTQQEFHYETNWRLLPLSL</sequence>
<proteinExistence type="predicted"/>
<gene>
    <name evidence="1" type="ORF">DY000_02040112</name>
</gene>
<keyword evidence="2" id="KW-1185">Reference proteome</keyword>
<dbReference type="EMBL" id="QGKV02001507">
    <property type="protein sequence ID" value="KAF3527666.1"/>
    <property type="molecule type" value="Genomic_DNA"/>
</dbReference>
<comment type="caution">
    <text evidence="1">The sequence shown here is derived from an EMBL/GenBank/DDBJ whole genome shotgun (WGS) entry which is preliminary data.</text>
</comment>
<name>A0ABQ7B653_BRACR</name>
<accession>A0ABQ7B653</accession>
<organism evidence="1 2">
    <name type="scientific">Brassica cretica</name>
    <name type="common">Mustard</name>
    <dbReference type="NCBI Taxonomy" id="69181"/>
    <lineage>
        <taxon>Eukaryota</taxon>
        <taxon>Viridiplantae</taxon>
        <taxon>Streptophyta</taxon>
        <taxon>Embryophyta</taxon>
        <taxon>Tracheophyta</taxon>
        <taxon>Spermatophyta</taxon>
        <taxon>Magnoliopsida</taxon>
        <taxon>eudicotyledons</taxon>
        <taxon>Gunneridae</taxon>
        <taxon>Pentapetalae</taxon>
        <taxon>rosids</taxon>
        <taxon>malvids</taxon>
        <taxon>Brassicales</taxon>
        <taxon>Brassicaceae</taxon>
        <taxon>Brassiceae</taxon>
        <taxon>Brassica</taxon>
    </lineage>
</organism>